<keyword evidence="3" id="KW-1185">Reference proteome</keyword>
<organism evidence="2 3">
    <name type="scientific">Herbaspirillum lusitanum</name>
    <dbReference type="NCBI Taxonomy" id="213312"/>
    <lineage>
        <taxon>Bacteria</taxon>
        <taxon>Pseudomonadati</taxon>
        <taxon>Pseudomonadota</taxon>
        <taxon>Betaproteobacteria</taxon>
        <taxon>Burkholderiales</taxon>
        <taxon>Oxalobacteraceae</taxon>
        <taxon>Herbaspirillum</taxon>
    </lineage>
</organism>
<dbReference type="CDD" id="cd04301">
    <property type="entry name" value="NAT_SF"/>
    <property type="match status" value="1"/>
</dbReference>
<gene>
    <name evidence="2" type="ORF">PQR62_04090</name>
</gene>
<dbReference type="Pfam" id="PF13508">
    <property type="entry name" value="Acetyltransf_7"/>
    <property type="match status" value="1"/>
</dbReference>
<accession>A0ABW9A6Z2</accession>
<reference evidence="2 3" key="1">
    <citation type="journal article" date="2024" name="Chem. Sci.">
        <title>Discovery of megapolipeptins by genome mining of a Burkholderiales bacteria collection.</title>
        <authorList>
            <person name="Paulo B.S."/>
            <person name="Recchia M.J.J."/>
            <person name="Lee S."/>
            <person name="Fergusson C.H."/>
            <person name="Romanowski S.B."/>
            <person name="Hernandez A."/>
            <person name="Krull N."/>
            <person name="Liu D.Y."/>
            <person name="Cavanagh H."/>
            <person name="Bos A."/>
            <person name="Gray C.A."/>
            <person name="Murphy B.T."/>
            <person name="Linington R.G."/>
            <person name="Eustaquio A.S."/>
        </authorList>
    </citation>
    <scope>NUCLEOTIDE SEQUENCE [LARGE SCALE GENOMIC DNA]</scope>
    <source>
        <strain evidence="2 3">RL21-008-BIB-A</strain>
    </source>
</reference>
<evidence type="ECO:0000313" key="2">
    <source>
        <dbReference type="EMBL" id="MFL9923432.1"/>
    </source>
</evidence>
<dbReference type="SUPFAM" id="SSF55729">
    <property type="entry name" value="Acyl-CoA N-acyltransferases (Nat)"/>
    <property type="match status" value="1"/>
</dbReference>
<dbReference type="RefSeq" id="WP_408155081.1">
    <property type="nucleotide sequence ID" value="NZ_JAQQFM010000002.1"/>
</dbReference>
<name>A0ABW9A6Z2_9BURK</name>
<comment type="caution">
    <text evidence="2">The sequence shown here is derived from an EMBL/GenBank/DDBJ whole genome shotgun (WGS) entry which is preliminary data.</text>
</comment>
<dbReference type="Gene3D" id="3.40.630.30">
    <property type="match status" value="1"/>
</dbReference>
<feature type="domain" description="N-acetyltransferase" evidence="1">
    <location>
        <begin position="22"/>
        <end position="75"/>
    </location>
</feature>
<sequence>MSPHELPISYEGPIACGALSRFHAYAGGRLVGLLEVLPAQDALSEYPQLTIFVLPAWRRRGIATALLNLCRAHSKCSADGERGGAMLEFRLS</sequence>
<protein>
    <submittedName>
        <fullName evidence="2">GNAT family N-acetyltransferase</fullName>
    </submittedName>
</protein>
<evidence type="ECO:0000313" key="3">
    <source>
        <dbReference type="Proteomes" id="UP001629246"/>
    </source>
</evidence>
<dbReference type="Proteomes" id="UP001629246">
    <property type="component" value="Unassembled WGS sequence"/>
</dbReference>
<proteinExistence type="predicted"/>
<dbReference type="EMBL" id="JAQQFM010000002">
    <property type="protein sequence ID" value="MFL9923432.1"/>
    <property type="molecule type" value="Genomic_DNA"/>
</dbReference>
<dbReference type="InterPro" id="IPR000182">
    <property type="entry name" value="GNAT_dom"/>
</dbReference>
<evidence type="ECO:0000259" key="1">
    <source>
        <dbReference type="Pfam" id="PF13508"/>
    </source>
</evidence>
<dbReference type="InterPro" id="IPR016181">
    <property type="entry name" value="Acyl_CoA_acyltransferase"/>
</dbReference>